<feature type="region of interest" description="Disordered" evidence="1">
    <location>
        <begin position="97"/>
        <end position="119"/>
    </location>
</feature>
<dbReference type="AlphaFoldDB" id="A0A0D4ZYV4"/>
<protein>
    <submittedName>
        <fullName evidence="2">Uncharacterized protein</fullName>
    </submittedName>
</protein>
<sequence>MSVNDAIAEAGAKAAGKRPYFLNEEVETVLAITMAAVQELAVARQRIDTLERLLEGKGVLSRSEIETFSPDPSAAVERALANQEYIARVLRIVQQRGEAASQPDDVASEDVGNEIGARA</sequence>
<evidence type="ECO:0000313" key="2">
    <source>
        <dbReference type="EMBL" id="AJW29457.1"/>
    </source>
</evidence>
<dbReference type="EMBL" id="KM017071">
    <property type="protein sequence ID" value="AJW29457.1"/>
    <property type="molecule type" value="Genomic_DNA"/>
</dbReference>
<gene>
    <name evidence="2" type="ORF">pJE1_035</name>
</gene>
<accession>A0A0D4ZYV4</accession>
<geneLocation type="plasmid" evidence="2">
    <name>pJE1</name>
</geneLocation>
<keyword evidence="2" id="KW-0614">Plasmid</keyword>
<organism evidence="2">
    <name type="scientific">Sphingomonas sp. JE1</name>
    <dbReference type="NCBI Taxonomy" id="1628059"/>
    <lineage>
        <taxon>Bacteria</taxon>
        <taxon>Pseudomonadati</taxon>
        <taxon>Pseudomonadota</taxon>
        <taxon>Alphaproteobacteria</taxon>
        <taxon>Sphingomonadales</taxon>
        <taxon>Sphingomonadaceae</taxon>
        <taxon>Sphingomonas</taxon>
    </lineage>
</organism>
<evidence type="ECO:0000256" key="1">
    <source>
        <dbReference type="SAM" id="MobiDB-lite"/>
    </source>
</evidence>
<dbReference type="RefSeq" id="WP_087573420.1">
    <property type="nucleotide sequence ID" value="NZ_KM017071.1"/>
</dbReference>
<name>A0A0D4ZYV4_9SPHN</name>
<proteinExistence type="predicted"/>
<reference evidence="2" key="1">
    <citation type="submission" date="2014-06" db="EMBL/GenBank/DDBJ databases">
        <title>Molecular and ecological studies on carbamate pesticide degrading bacteria isolated from agricultural soils.</title>
        <authorList>
            <person name="Kim D.-U."/>
            <person name="Ka J.-O."/>
        </authorList>
    </citation>
    <scope>NUCLEOTIDE SEQUENCE</scope>
    <source>
        <strain evidence="2">JE1</strain>
        <plasmid evidence="2">pJE1</plasmid>
    </source>
</reference>